<dbReference type="Gene3D" id="2.60.40.1880">
    <property type="entry name" value="Invasion associated locus B (IalB) protein"/>
    <property type="match status" value="1"/>
</dbReference>
<dbReference type="Proteomes" id="UP000199205">
    <property type="component" value="Unassembled WGS sequence"/>
</dbReference>
<dbReference type="Pfam" id="PF06776">
    <property type="entry name" value="IalB"/>
    <property type="match status" value="1"/>
</dbReference>
<name>A0A1C3XLX5_9HYPH</name>
<gene>
    <name evidence="3" type="ORF">GA0061101_1713</name>
</gene>
<evidence type="ECO:0000256" key="1">
    <source>
        <dbReference type="SAM" id="MobiDB-lite"/>
    </source>
</evidence>
<protein>
    <submittedName>
        <fullName evidence="3">Invasion protein IalB, involved in pathogenesis</fullName>
    </submittedName>
</protein>
<sequence length="209" mass="21517">MRITANLLRSAILIMSVSLMALPAGAQTKPDTTKPDPAKASIPSEPTATTASYGSWVLRCVQLPASVQTAADASKSGRAGAQTCEVMQTVQVQGQSQPIAQVAIGRLPGEKELILTALVPVNISLPGTIHLSGNGKTGDEEKGGLELSWQRCLAGSCAASAKPDAASLAILRAGTDGQLRFTDASGQTVAIPLSWKGLDQAMAALDKAR</sequence>
<reference evidence="3 4" key="1">
    <citation type="submission" date="2016-08" db="EMBL/GenBank/DDBJ databases">
        <authorList>
            <person name="Seilhamer J.J."/>
        </authorList>
    </citation>
    <scope>NUCLEOTIDE SEQUENCE [LARGE SCALE GENOMIC DNA]</scope>
    <source>
        <strain evidence="3 4">P1-7</strain>
    </source>
</reference>
<dbReference type="OrthoDB" id="7269060at2"/>
<dbReference type="InterPro" id="IPR038696">
    <property type="entry name" value="IalB_sf"/>
</dbReference>
<proteinExistence type="predicted"/>
<organism evidence="3 4">
    <name type="scientific">Rhizobium lusitanum</name>
    <dbReference type="NCBI Taxonomy" id="293958"/>
    <lineage>
        <taxon>Bacteria</taxon>
        <taxon>Pseudomonadati</taxon>
        <taxon>Pseudomonadota</taxon>
        <taxon>Alphaproteobacteria</taxon>
        <taxon>Hyphomicrobiales</taxon>
        <taxon>Rhizobiaceae</taxon>
        <taxon>Rhizobium/Agrobacterium group</taxon>
        <taxon>Rhizobium</taxon>
    </lineage>
</organism>
<accession>A0A1C3XLX5</accession>
<feature type="signal peptide" evidence="2">
    <location>
        <begin position="1"/>
        <end position="26"/>
    </location>
</feature>
<dbReference type="RefSeq" id="WP_092577813.1">
    <property type="nucleotide sequence ID" value="NZ_FMAF01000071.1"/>
</dbReference>
<feature type="region of interest" description="Disordered" evidence="1">
    <location>
        <begin position="26"/>
        <end position="48"/>
    </location>
</feature>
<dbReference type="EMBL" id="FMAF01000071">
    <property type="protein sequence ID" value="SCB53302.1"/>
    <property type="molecule type" value="Genomic_DNA"/>
</dbReference>
<evidence type="ECO:0000313" key="4">
    <source>
        <dbReference type="Proteomes" id="UP000199205"/>
    </source>
</evidence>
<dbReference type="AlphaFoldDB" id="A0A1C3XLX5"/>
<evidence type="ECO:0000313" key="3">
    <source>
        <dbReference type="EMBL" id="SCB53302.1"/>
    </source>
</evidence>
<dbReference type="InterPro" id="IPR010642">
    <property type="entry name" value="Invasion_prot_B"/>
</dbReference>
<keyword evidence="2" id="KW-0732">Signal</keyword>
<feature type="chain" id="PRO_5008686678" evidence="2">
    <location>
        <begin position="27"/>
        <end position="209"/>
    </location>
</feature>
<evidence type="ECO:0000256" key="2">
    <source>
        <dbReference type="SAM" id="SignalP"/>
    </source>
</evidence>